<protein>
    <recommendedName>
        <fullName evidence="5">RTA1-domain-containing protein</fullName>
    </recommendedName>
</protein>
<dbReference type="EMBL" id="KZ857385">
    <property type="protein sequence ID" value="RDX54211.1"/>
    <property type="molecule type" value="Genomic_DNA"/>
</dbReference>
<name>A0A371DNV6_9APHY</name>
<feature type="transmembrane region" description="Helical" evidence="2">
    <location>
        <begin position="45"/>
        <end position="69"/>
    </location>
</feature>
<feature type="transmembrane region" description="Helical" evidence="2">
    <location>
        <begin position="101"/>
        <end position="120"/>
    </location>
</feature>
<keyword evidence="2" id="KW-0472">Membrane</keyword>
<evidence type="ECO:0000256" key="2">
    <source>
        <dbReference type="SAM" id="Phobius"/>
    </source>
</evidence>
<proteinExistence type="predicted"/>
<feature type="compositionally biased region" description="Polar residues" evidence="1">
    <location>
        <begin position="340"/>
        <end position="354"/>
    </location>
</feature>
<dbReference type="OrthoDB" id="3357408at2759"/>
<evidence type="ECO:0000313" key="4">
    <source>
        <dbReference type="Proteomes" id="UP000256964"/>
    </source>
</evidence>
<feature type="transmembrane region" description="Helical" evidence="2">
    <location>
        <begin position="245"/>
        <end position="266"/>
    </location>
</feature>
<sequence>MARPNFPIDESYLIAGWLESFFWGFYTLLFGMSMYVIYQKRREALNIFTTVSIVLLYVLATIHMSLALVRLIQGFIFYRDTITPILYFANISVRLNMAKDYIYITNLVLGDLVVVWRMYVVWGKNPWVVVFPLIMTAGELISGYGAISQWLLPHPNPPTMIKWGTSMYVLSMATNILVTAAIASRIWYVTRRTQAVMGETGSNRYSRVILLIVESGALIAAAKLIEFTLFKLAPVDGLVGLNAMYIVYESMPQLTGLVPTAIVYAVNNGFTNKDDYYTSHEPKSMLVFGSRSGFATATEPTAYDNSSLSTVGFASPSPDDLTKRRKSAPKMDEKIELAPHSSTRTSASIVESPV</sequence>
<evidence type="ECO:0000313" key="3">
    <source>
        <dbReference type="EMBL" id="RDX54211.1"/>
    </source>
</evidence>
<accession>A0A371DNV6</accession>
<feature type="transmembrane region" description="Helical" evidence="2">
    <location>
        <begin position="208"/>
        <end position="225"/>
    </location>
</feature>
<dbReference type="AlphaFoldDB" id="A0A371DNV6"/>
<keyword evidence="2" id="KW-1133">Transmembrane helix</keyword>
<feature type="transmembrane region" description="Helical" evidence="2">
    <location>
        <begin position="20"/>
        <end position="38"/>
    </location>
</feature>
<keyword evidence="4" id="KW-1185">Reference proteome</keyword>
<dbReference type="Proteomes" id="UP000256964">
    <property type="component" value="Unassembled WGS sequence"/>
</dbReference>
<organism evidence="3 4">
    <name type="scientific">Lentinus brumalis</name>
    <dbReference type="NCBI Taxonomy" id="2498619"/>
    <lineage>
        <taxon>Eukaryota</taxon>
        <taxon>Fungi</taxon>
        <taxon>Dikarya</taxon>
        <taxon>Basidiomycota</taxon>
        <taxon>Agaricomycotina</taxon>
        <taxon>Agaricomycetes</taxon>
        <taxon>Polyporales</taxon>
        <taxon>Polyporaceae</taxon>
        <taxon>Lentinus</taxon>
    </lineage>
</organism>
<evidence type="ECO:0008006" key="5">
    <source>
        <dbReference type="Google" id="ProtNLM"/>
    </source>
</evidence>
<feature type="transmembrane region" description="Helical" evidence="2">
    <location>
        <begin position="167"/>
        <end position="188"/>
    </location>
</feature>
<feature type="region of interest" description="Disordered" evidence="1">
    <location>
        <begin position="304"/>
        <end position="354"/>
    </location>
</feature>
<feature type="transmembrane region" description="Helical" evidence="2">
    <location>
        <begin position="127"/>
        <end position="147"/>
    </location>
</feature>
<gene>
    <name evidence="3" type="ORF">OH76DRAFT_1342043</name>
</gene>
<reference evidence="3 4" key="1">
    <citation type="journal article" date="2018" name="Biotechnol. Biofuels">
        <title>Integrative visual omics of the white-rot fungus Polyporus brumalis exposes the biotechnological potential of its oxidative enzymes for delignifying raw plant biomass.</title>
        <authorList>
            <person name="Miyauchi S."/>
            <person name="Rancon A."/>
            <person name="Drula E."/>
            <person name="Hage H."/>
            <person name="Chaduli D."/>
            <person name="Favel A."/>
            <person name="Grisel S."/>
            <person name="Henrissat B."/>
            <person name="Herpoel-Gimbert I."/>
            <person name="Ruiz-Duenas F.J."/>
            <person name="Chevret D."/>
            <person name="Hainaut M."/>
            <person name="Lin J."/>
            <person name="Wang M."/>
            <person name="Pangilinan J."/>
            <person name="Lipzen A."/>
            <person name="Lesage-Meessen L."/>
            <person name="Navarro D."/>
            <person name="Riley R."/>
            <person name="Grigoriev I.V."/>
            <person name="Zhou S."/>
            <person name="Raouche S."/>
            <person name="Rosso M.N."/>
        </authorList>
    </citation>
    <scope>NUCLEOTIDE SEQUENCE [LARGE SCALE GENOMIC DNA]</scope>
    <source>
        <strain evidence="3 4">BRFM 1820</strain>
    </source>
</reference>
<evidence type="ECO:0000256" key="1">
    <source>
        <dbReference type="SAM" id="MobiDB-lite"/>
    </source>
</evidence>
<keyword evidence="2" id="KW-0812">Transmembrane</keyword>